<dbReference type="EMBL" id="QTSX02002886">
    <property type="protein sequence ID" value="KAJ9073778.1"/>
    <property type="molecule type" value="Genomic_DNA"/>
</dbReference>
<evidence type="ECO:0000313" key="1">
    <source>
        <dbReference type="EMBL" id="KAJ9073778.1"/>
    </source>
</evidence>
<keyword evidence="2" id="KW-1185">Reference proteome</keyword>
<sequence>MGTGMKSASTESGKKFENQVAGHMNILSSEDDSIIMKPCLTAEREFYEQSPCFPDLLPFLASYMGTLTSAQPEQVSSYESVPTVSTISVVTESPDAESYICLENLLCTFSKPSVLDLKLGTVLVDHLASEEKKKRMYAKALATTTHDLGIRVTGMKVYDHTTGQYEVYKRDFGVNLNKDTAISAFEKFIPARIPQHIRIELIESFIERLQDFGSVLKTIPARLVASSLLFIYEGDLDVFEEKMVEYQALCAAPSPADSQEDYCSEDLMGPPFDLKLIDFAHSFFLPSEMLPNPYNFPRGVEGPDAGCLLGVSTTLNFLKSLRKQV</sequence>
<gene>
    <name evidence="1" type="ORF">DSO57_1012769</name>
</gene>
<evidence type="ECO:0000313" key="2">
    <source>
        <dbReference type="Proteomes" id="UP001165960"/>
    </source>
</evidence>
<reference evidence="1" key="1">
    <citation type="submission" date="2022-04" db="EMBL/GenBank/DDBJ databases">
        <title>Genome of the entomopathogenic fungus Entomophthora muscae.</title>
        <authorList>
            <person name="Elya C."/>
            <person name="Lovett B.R."/>
            <person name="Lee E."/>
            <person name="Macias A.M."/>
            <person name="Hajek A.E."/>
            <person name="De Bivort B.L."/>
            <person name="Kasson M.T."/>
            <person name="De Fine Licht H.H."/>
            <person name="Stajich J.E."/>
        </authorList>
    </citation>
    <scope>NUCLEOTIDE SEQUENCE</scope>
    <source>
        <strain evidence="1">Berkeley</strain>
    </source>
</reference>
<accession>A0ACC2TGI0</accession>
<protein>
    <submittedName>
        <fullName evidence="1">Uncharacterized protein</fullName>
    </submittedName>
</protein>
<proteinExistence type="predicted"/>
<comment type="caution">
    <text evidence="1">The sequence shown here is derived from an EMBL/GenBank/DDBJ whole genome shotgun (WGS) entry which is preliminary data.</text>
</comment>
<name>A0ACC2TGI0_9FUNG</name>
<organism evidence="1 2">
    <name type="scientific">Entomophthora muscae</name>
    <dbReference type="NCBI Taxonomy" id="34485"/>
    <lineage>
        <taxon>Eukaryota</taxon>
        <taxon>Fungi</taxon>
        <taxon>Fungi incertae sedis</taxon>
        <taxon>Zoopagomycota</taxon>
        <taxon>Entomophthoromycotina</taxon>
        <taxon>Entomophthoromycetes</taxon>
        <taxon>Entomophthorales</taxon>
        <taxon>Entomophthoraceae</taxon>
        <taxon>Entomophthora</taxon>
    </lineage>
</organism>
<dbReference type="Proteomes" id="UP001165960">
    <property type="component" value="Unassembled WGS sequence"/>
</dbReference>